<proteinExistence type="predicted"/>
<dbReference type="GeneID" id="20666027"/>
<dbReference type="AlphaFoldDB" id="W4K8G5"/>
<dbReference type="HOGENOM" id="CLU_2849962_0_0_1"/>
<dbReference type="RefSeq" id="XP_009546004.1">
    <property type="nucleotide sequence ID" value="XM_009547709.1"/>
</dbReference>
<dbReference type="EMBL" id="KI925458">
    <property type="protein sequence ID" value="ETW81341.1"/>
    <property type="molecule type" value="Genomic_DNA"/>
</dbReference>
<evidence type="ECO:0000313" key="2">
    <source>
        <dbReference type="Proteomes" id="UP000030671"/>
    </source>
</evidence>
<sequence length="65" mass="7538">MPESPRLRSQQTDECWASNGWCTHRYALIHNLSLNGPQQHRPPKLPESLVFRLAYPFVSFSDRLG</sequence>
<evidence type="ECO:0000313" key="1">
    <source>
        <dbReference type="EMBL" id="ETW81341.1"/>
    </source>
</evidence>
<name>W4K8G5_HETIT</name>
<dbReference type="Proteomes" id="UP000030671">
    <property type="component" value="Unassembled WGS sequence"/>
</dbReference>
<dbReference type="InParanoid" id="W4K8G5"/>
<keyword evidence="2" id="KW-1185">Reference proteome</keyword>
<accession>W4K8G5</accession>
<reference evidence="1 2" key="1">
    <citation type="journal article" date="2012" name="New Phytol.">
        <title>Insight into trade-off between wood decay and parasitism from the genome of a fungal forest pathogen.</title>
        <authorList>
            <person name="Olson A."/>
            <person name="Aerts A."/>
            <person name="Asiegbu F."/>
            <person name="Belbahri L."/>
            <person name="Bouzid O."/>
            <person name="Broberg A."/>
            <person name="Canback B."/>
            <person name="Coutinho P.M."/>
            <person name="Cullen D."/>
            <person name="Dalman K."/>
            <person name="Deflorio G."/>
            <person name="van Diepen L.T."/>
            <person name="Dunand C."/>
            <person name="Duplessis S."/>
            <person name="Durling M."/>
            <person name="Gonthier P."/>
            <person name="Grimwood J."/>
            <person name="Fossdal C.G."/>
            <person name="Hansson D."/>
            <person name="Henrissat B."/>
            <person name="Hietala A."/>
            <person name="Himmelstrand K."/>
            <person name="Hoffmeister D."/>
            <person name="Hogberg N."/>
            <person name="James T.Y."/>
            <person name="Karlsson M."/>
            <person name="Kohler A."/>
            <person name="Kues U."/>
            <person name="Lee Y.H."/>
            <person name="Lin Y.C."/>
            <person name="Lind M."/>
            <person name="Lindquist E."/>
            <person name="Lombard V."/>
            <person name="Lucas S."/>
            <person name="Lunden K."/>
            <person name="Morin E."/>
            <person name="Murat C."/>
            <person name="Park J."/>
            <person name="Raffaello T."/>
            <person name="Rouze P."/>
            <person name="Salamov A."/>
            <person name="Schmutz J."/>
            <person name="Solheim H."/>
            <person name="Stahlberg J."/>
            <person name="Velez H."/>
            <person name="de Vries R.P."/>
            <person name="Wiebenga A."/>
            <person name="Woodward S."/>
            <person name="Yakovlev I."/>
            <person name="Garbelotto M."/>
            <person name="Martin F."/>
            <person name="Grigoriev I.V."/>
            <person name="Stenlid J."/>
        </authorList>
    </citation>
    <scope>NUCLEOTIDE SEQUENCE [LARGE SCALE GENOMIC DNA]</scope>
    <source>
        <strain evidence="1 2">TC 32-1</strain>
    </source>
</reference>
<organism evidence="1 2">
    <name type="scientific">Heterobasidion irregulare (strain TC 32-1)</name>
    <dbReference type="NCBI Taxonomy" id="747525"/>
    <lineage>
        <taxon>Eukaryota</taxon>
        <taxon>Fungi</taxon>
        <taxon>Dikarya</taxon>
        <taxon>Basidiomycota</taxon>
        <taxon>Agaricomycotina</taxon>
        <taxon>Agaricomycetes</taxon>
        <taxon>Russulales</taxon>
        <taxon>Bondarzewiaceae</taxon>
        <taxon>Heterobasidion</taxon>
        <taxon>Heterobasidion annosum species complex</taxon>
    </lineage>
</organism>
<dbReference type="KEGG" id="hir:HETIRDRAFT_104710"/>
<protein>
    <submittedName>
        <fullName evidence="1">Uncharacterized protein</fullName>
    </submittedName>
</protein>
<gene>
    <name evidence="1" type="ORF">HETIRDRAFT_104710</name>
</gene>